<organism evidence="4 5">
    <name type="scientific">Cohnella suwonensis</name>
    <dbReference type="NCBI Taxonomy" id="696072"/>
    <lineage>
        <taxon>Bacteria</taxon>
        <taxon>Bacillati</taxon>
        <taxon>Bacillota</taxon>
        <taxon>Bacilli</taxon>
        <taxon>Bacillales</taxon>
        <taxon>Paenibacillaceae</taxon>
        <taxon>Cohnella</taxon>
    </lineage>
</organism>
<evidence type="ECO:0000313" key="4">
    <source>
        <dbReference type="EMBL" id="MFC5469010.1"/>
    </source>
</evidence>
<dbReference type="InterPro" id="IPR013378">
    <property type="entry name" value="InlB-like_B-rpt"/>
</dbReference>
<keyword evidence="5" id="KW-1185">Reference proteome</keyword>
<dbReference type="SUPFAM" id="SSF89372">
    <property type="entry name" value="Fucose-specific lectin"/>
    <property type="match status" value="3"/>
</dbReference>
<gene>
    <name evidence="4" type="ORF">ACFPPD_09770</name>
</gene>
<evidence type="ECO:0000313" key="5">
    <source>
        <dbReference type="Proteomes" id="UP001596105"/>
    </source>
</evidence>
<comment type="subcellular location">
    <subcellularLocation>
        <location evidence="1">Cell envelope</location>
    </subcellularLocation>
</comment>
<feature type="domain" description="SLH" evidence="3">
    <location>
        <begin position="1217"/>
        <end position="1277"/>
    </location>
</feature>
<dbReference type="Pfam" id="PF09479">
    <property type="entry name" value="Flg_new"/>
    <property type="match status" value="3"/>
</dbReference>
<dbReference type="NCBIfam" id="TIGR02543">
    <property type="entry name" value="List_Bact_rpt"/>
    <property type="match status" value="3"/>
</dbReference>
<evidence type="ECO:0000259" key="3">
    <source>
        <dbReference type="PROSITE" id="PS51272"/>
    </source>
</evidence>
<dbReference type="PANTHER" id="PTHR43308">
    <property type="entry name" value="OUTER MEMBRANE PROTEIN ALPHA-RELATED"/>
    <property type="match status" value="1"/>
</dbReference>
<dbReference type="Pfam" id="PF00395">
    <property type="entry name" value="SLH"/>
    <property type="match status" value="3"/>
</dbReference>
<protein>
    <submittedName>
        <fullName evidence="4">S-layer homology domain-containing protein</fullName>
    </submittedName>
</protein>
<feature type="region of interest" description="Disordered" evidence="2">
    <location>
        <begin position="1050"/>
        <end position="1069"/>
    </location>
</feature>
<dbReference type="Gene3D" id="2.60.40.4270">
    <property type="entry name" value="Listeria-Bacteroides repeat domain"/>
    <property type="match status" value="3"/>
</dbReference>
<dbReference type="PROSITE" id="PS51272">
    <property type="entry name" value="SLH"/>
    <property type="match status" value="3"/>
</dbReference>
<dbReference type="InterPro" id="IPR042229">
    <property type="entry name" value="Listeria/Bacterioides_rpt_sf"/>
</dbReference>
<comment type="caution">
    <text evidence="4">The sequence shown here is derived from an EMBL/GenBank/DDBJ whole genome shotgun (WGS) entry which is preliminary data.</text>
</comment>
<dbReference type="Gene3D" id="2.60.220.30">
    <property type="match status" value="1"/>
</dbReference>
<name>A0ABW0LSX0_9BACL</name>
<dbReference type="InterPro" id="IPR025883">
    <property type="entry name" value="Cadherin-like_domain"/>
</dbReference>
<evidence type="ECO:0000256" key="1">
    <source>
        <dbReference type="ARBA" id="ARBA00004196"/>
    </source>
</evidence>
<evidence type="ECO:0000256" key="2">
    <source>
        <dbReference type="SAM" id="MobiDB-lite"/>
    </source>
</evidence>
<feature type="domain" description="SLH" evidence="3">
    <location>
        <begin position="1343"/>
        <end position="1397"/>
    </location>
</feature>
<reference evidence="5" key="1">
    <citation type="journal article" date="2019" name="Int. J. Syst. Evol. Microbiol.">
        <title>The Global Catalogue of Microorganisms (GCM) 10K type strain sequencing project: providing services to taxonomists for standard genome sequencing and annotation.</title>
        <authorList>
            <consortium name="The Broad Institute Genomics Platform"/>
            <consortium name="The Broad Institute Genome Sequencing Center for Infectious Disease"/>
            <person name="Wu L."/>
            <person name="Ma J."/>
        </authorList>
    </citation>
    <scope>NUCLEOTIDE SEQUENCE [LARGE SCALE GENOMIC DNA]</scope>
    <source>
        <strain evidence="5">CCUG 57113</strain>
    </source>
</reference>
<feature type="domain" description="SLH" evidence="3">
    <location>
        <begin position="1278"/>
        <end position="1341"/>
    </location>
</feature>
<dbReference type="Proteomes" id="UP001596105">
    <property type="component" value="Unassembled WGS sequence"/>
</dbReference>
<dbReference type="Pfam" id="PF12733">
    <property type="entry name" value="Cadherin-like"/>
    <property type="match status" value="1"/>
</dbReference>
<proteinExistence type="predicted"/>
<dbReference type="RefSeq" id="WP_209749153.1">
    <property type="nucleotide sequence ID" value="NZ_JBHSMH010000023.1"/>
</dbReference>
<dbReference type="PANTHER" id="PTHR43308:SF5">
    <property type="entry name" value="S-LAYER PROTEIN _ PEPTIDOGLYCAN ENDO-BETA-N-ACETYLGLUCOSAMINIDASE"/>
    <property type="match status" value="1"/>
</dbReference>
<accession>A0ABW0LSX0</accession>
<dbReference type="InterPro" id="IPR051465">
    <property type="entry name" value="Cell_Envelope_Struct_Comp"/>
</dbReference>
<dbReference type="InterPro" id="IPR001119">
    <property type="entry name" value="SLH_dom"/>
</dbReference>
<sequence length="1397" mass="146769">MNFKRKKLWVLMLAMVVAIGGMPGLFVHGGSHAYAAAGNWETVGNAGFSAGQADFTSLYVYDGTPYVAYRDYGNSNKATVMKKNGSSWETVGSAGFSAGQADFTSLTVYDGTPYVAYKDGANSGQATVMKYDGSSWVTVGNAGFSAGAAFSVSQAVYGGTPYVAYADYGNSGKATVMKYNGSSWETVGNAGFSVDVADFTSLYIYNGTPYVAYKDSGNADKATVMKYNGSSWETVGNAGFSAGVADYTSLFVDDGTPYVAYEDGANSNKGTVMKYNGSTWETVGSEGFTSGGVDYTSLYVYDGTPYVAYRDGFSTNATVQKYNGSWETVGSAGFSSGSVMYTSLYVHNGTPYVAYADGGNSNKATVMAPMYTVTFDGNGALSGTVPAGSSGFVQNANVTVLDNTGSLAKTDHTFAGWNTAADGSGMDYNAGDTFTMGTNDVTLYAQWTVSSYSRTVTYDVNGAVSGSVPTPSAYAYDSRVTVLGNTGNLVKPGYLFAGWNTAADGSGTYYAEADTFTIGAADITLYAQWTESTETVKTWRKVGSAGFSAGETSYTSLYVDKGTPYVAYRDYGNSDKATVKKYNGSGWETVGNAGFSAGQADFTSLTVFGGTPYVAYKDGANSDKATVMKYNGSGWETVGSAGFSAGAAFSVSQAVYGGTPYVAYADYGNSGKATVMKYNGSSWETVGSAGFSAGVADYTSLYIFDGTPYVAYRDSGYADKATVKKYNGSSWETVGSEGISAGTADYISLYVYDGTPYVGYKDWQNSDKATVKKYNGSSWETVGSEGFSAGKADYISLYVYDGTPYVAYKDFGKSDKATVMKYNGSGWETVGDSGFSASAANYISLNVYDGDSYVAYVDGGNSNKATMMKWLDKSTVAYDGNGATSGNAPANRNYNQNASVMVLGNTGNLIKAGYTFAGWNTSADGSGTRYAAGDTFVMGADNFTLYAQWRSNNALLSNLSVDQGTLSPSFTPSNLNYNVDLDYAVSSLNVSFVQADPAQTLSVTGAVYQTVTGAIYTYRASGLIVGANPIRIGVTAQDGTENVYTVTVNRASSSSSGSSGGGGGLSPITSKDGKITLPAGRIGEVSLDKAIVISIPTGVSSKQLDLTIEIVSNTQSVMSNGEILSSPVYELLKNFSENFSKPVTLTLSFDQAKVKSGQTVAIFYYDEVKKLWVKVEGGKINGNRISAEVDHFTKFAVLVVDGKTGLAVTEETPTKETTDAAFRDIAGHWAEASIKQAVESRIASGYPDGTFKPNRTVTRAEFAVMLVNALKLQSEEAQLTFADAANIGAWAKKAVALAVKAGILKGYADGSFRPDAEITRAEMAAMIANALGHSADAQTTTGYSDDKDIPAWARAGVAYAKQSGIAQGKGDNRFAPQDRATRAEAVAVLLKAAAAAK</sequence>
<dbReference type="EMBL" id="JBHSMH010000023">
    <property type="protein sequence ID" value="MFC5469010.1"/>
    <property type="molecule type" value="Genomic_DNA"/>
</dbReference>